<evidence type="ECO:0000256" key="1">
    <source>
        <dbReference type="ARBA" id="ARBA00023015"/>
    </source>
</evidence>
<dbReference type="NCBIfam" id="NF033788">
    <property type="entry name" value="HTH_metalloreg"/>
    <property type="match status" value="1"/>
</dbReference>
<dbReference type="AlphaFoldDB" id="A0A7V5J044"/>
<keyword evidence="1" id="KW-0805">Transcription regulation</keyword>
<reference evidence="5" key="1">
    <citation type="journal article" date="2020" name="mSystems">
        <title>Genome- and Community-Level Interaction Insights into Carbon Utilization and Element Cycling Functions of Hydrothermarchaeota in Hydrothermal Sediment.</title>
        <authorList>
            <person name="Zhou Z."/>
            <person name="Liu Y."/>
            <person name="Xu W."/>
            <person name="Pan J."/>
            <person name="Luo Z.H."/>
            <person name="Li M."/>
        </authorList>
    </citation>
    <scope>NUCLEOTIDE SEQUENCE [LARGE SCALE GENOMIC DNA]</scope>
    <source>
        <strain evidence="5">HyVt-517</strain>
    </source>
</reference>
<gene>
    <name evidence="5" type="ORF">ENJ78_00630</name>
</gene>
<dbReference type="InterPro" id="IPR011991">
    <property type="entry name" value="ArsR-like_HTH"/>
</dbReference>
<keyword evidence="3" id="KW-0804">Transcription</keyword>
<dbReference type="PANTHER" id="PTHR33154:SF18">
    <property type="entry name" value="ARSENICAL RESISTANCE OPERON REPRESSOR"/>
    <property type="match status" value="1"/>
</dbReference>
<dbReference type="InterPro" id="IPR036388">
    <property type="entry name" value="WH-like_DNA-bd_sf"/>
</dbReference>
<evidence type="ECO:0000256" key="3">
    <source>
        <dbReference type="ARBA" id="ARBA00023163"/>
    </source>
</evidence>
<dbReference type="PROSITE" id="PS50987">
    <property type="entry name" value="HTH_ARSR_2"/>
    <property type="match status" value="1"/>
</dbReference>
<dbReference type="PRINTS" id="PR00778">
    <property type="entry name" value="HTHARSR"/>
</dbReference>
<evidence type="ECO:0000256" key="2">
    <source>
        <dbReference type="ARBA" id="ARBA00023125"/>
    </source>
</evidence>
<dbReference type="SMART" id="SM00418">
    <property type="entry name" value="HTH_ARSR"/>
    <property type="match status" value="1"/>
</dbReference>
<feature type="domain" description="HTH arsR-type" evidence="4">
    <location>
        <begin position="1"/>
        <end position="87"/>
    </location>
</feature>
<sequence>MVDKKILLALSSPTRVTLLGCLKNKPKTVSELLTSCSVTQSAVSQHLKVLKEAGLLDSKKVGKQVYYSIKKPEVVDLYKILIKLSKE</sequence>
<protein>
    <submittedName>
        <fullName evidence="5">ArsR family transcriptional regulator</fullName>
    </submittedName>
</protein>
<evidence type="ECO:0000259" key="4">
    <source>
        <dbReference type="PROSITE" id="PS50987"/>
    </source>
</evidence>
<dbReference type="Proteomes" id="UP000886106">
    <property type="component" value="Unassembled WGS sequence"/>
</dbReference>
<comment type="caution">
    <text evidence="5">The sequence shown here is derived from an EMBL/GenBank/DDBJ whole genome shotgun (WGS) entry which is preliminary data.</text>
</comment>
<dbReference type="InterPro" id="IPR036390">
    <property type="entry name" value="WH_DNA-bd_sf"/>
</dbReference>
<dbReference type="GO" id="GO:0003677">
    <property type="term" value="F:DNA binding"/>
    <property type="evidence" value="ECO:0007669"/>
    <property type="project" value="UniProtKB-KW"/>
</dbReference>
<keyword evidence="2" id="KW-0238">DNA-binding</keyword>
<dbReference type="GO" id="GO:0003700">
    <property type="term" value="F:DNA-binding transcription factor activity"/>
    <property type="evidence" value="ECO:0007669"/>
    <property type="project" value="InterPro"/>
</dbReference>
<evidence type="ECO:0000313" key="5">
    <source>
        <dbReference type="EMBL" id="HHH14197.1"/>
    </source>
</evidence>
<dbReference type="InterPro" id="IPR051081">
    <property type="entry name" value="HTH_MetalResp_TranReg"/>
</dbReference>
<dbReference type="InterPro" id="IPR001845">
    <property type="entry name" value="HTH_ArsR_DNA-bd_dom"/>
</dbReference>
<dbReference type="CDD" id="cd00090">
    <property type="entry name" value="HTH_ARSR"/>
    <property type="match status" value="1"/>
</dbReference>
<dbReference type="Pfam" id="PF01022">
    <property type="entry name" value="HTH_5"/>
    <property type="match status" value="1"/>
</dbReference>
<dbReference type="Gene3D" id="1.10.10.10">
    <property type="entry name" value="Winged helix-like DNA-binding domain superfamily/Winged helix DNA-binding domain"/>
    <property type="match status" value="1"/>
</dbReference>
<accession>A0A7V5J044</accession>
<proteinExistence type="predicted"/>
<dbReference type="PANTHER" id="PTHR33154">
    <property type="entry name" value="TRANSCRIPTIONAL REGULATOR, ARSR FAMILY"/>
    <property type="match status" value="1"/>
</dbReference>
<organism evidence="5">
    <name type="scientific">candidate division WWE3 bacterium</name>
    <dbReference type="NCBI Taxonomy" id="2053526"/>
    <lineage>
        <taxon>Bacteria</taxon>
        <taxon>Katanobacteria</taxon>
    </lineage>
</organism>
<dbReference type="SUPFAM" id="SSF46785">
    <property type="entry name" value="Winged helix' DNA-binding domain"/>
    <property type="match status" value="1"/>
</dbReference>
<dbReference type="EMBL" id="DRNS01000046">
    <property type="protein sequence ID" value="HHH14197.1"/>
    <property type="molecule type" value="Genomic_DNA"/>
</dbReference>
<name>A0A7V5J044_UNCKA</name>